<dbReference type="OrthoDB" id="9802503at2"/>
<evidence type="ECO:0000256" key="10">
    <source>
        <dbReference type="ARBA" id="ARBA00022741"/>
    </source>
</evidence>
<protein>
    <recommendedName>
        <fullName evidence="5 17">6-phosphofructokinase</fullName>
        <ecNumber evidence="5 17">2.7.1.11</ecNumber>
    </recommendedName>
</protein>
<dbReference type="PANTHER" id="PTHR13697">
    <property type="entry name" value="PHOSPHOFRUCTOKINASE"/>
    <property type="match status" value="1"/>
</dbReference>
<gene>
    <name evidence="19" type="ORF">EI74_0792</name>
</gene>
<dbReference type="NCBIfam" id="NF002872">
    <property type="entry name" value="PRK03202.1"/>
    <property type="match status" value="1"/>
</dbReference>
<evidence type="ECO:0000256" key="6">
    <source>
        <dbReference type="ARBA" id="ARBA00022490"/>
    </source>
</evidence>
<evidence type="ECO:0000313" key="19">
    <source>
        <dbReference type="EMBL" id="TDO19141.1"/>
    </source>
</evidence>
<keyword evidence="10" id="KW-0547">Nucleotide-binding</keyword>
<dbReference type="UniPathway" id="UPA00109">
    <property type="reaction ID" value="UER00182"/>
</dbReference>
<dbReference type="GO" id="GO:0070095">
    <property type="term" value="F:fructose-6-phosphate binding"/>
    <property type="evidence" value="ECO:0007669"/>
    <property type="project" value="TreeGrafter"/>
</dbReference>
<comment type="catalytic activity">
    <reaction evidence="16">
        <text>beta-D-fructose 6-phosphate + ATP = beta-D-fructose 1,6-bisphosphate + ADP + H(+)</text>
        <dbReference type="Rhea" id="RHEA:16109"/>
        <dbReference type="ChEBI" id="CHEBI:15378"/>
        <dbReference type="ChEBI" id="CHEBI:30616"/>
        <dbReference type="ChEBI" id="CHEBI:32966"/>
        <dbReference type="ChEBI" id="CHEBI:57634"/>
        <dbReference type="ChEBI" id="CHEBI:456216"/>
        <dbReference type="EC" id="2.7.1.11"/>
    </reaction>
</comment>
<dbReference type="PRINTS" id="PR00476">
    <property type="entry name" value="PHFRCTKINASE"/>
</dbReference>
<dbReference type="InterPro" id="IPR035966">
    <property type="entry name" value="PKF_sf"/>
</dbReference>
<comment type="caution">
    <text evidence="19">The sequence shown here is derived from an EMBL/GenBank/DDBJ whole genome shotgun (WGS) entry which is preliminary data.</text>
</comment>
<dbReference type="GO" id="GO:0003872">
    <property type="term" value="F:6-phosphofructokinase activity"/>
    <property type="evidence" value="ECO:0007669"/>
    <property type="project" value="UniProtKB-EC"/>
</dbReference>
<feature type="domain" description="Phosphofructokinase" evidence="18">
    <location>
        <begin position="7"/>
        <end position="280"/>
    </location>
</feature>
<proteinExistence type="inferred from homology"/>
<dbReference type="Pfam" id="PF00365">
    <property type="entry name" value="PFK"/>
    <property type="match status" value="1"/>
</dbReference>
<dbReference type="InterPro" id="IPR012828">
    <property type="entry name" value="PFKA_ATP_prok"/>
</dbReference>
<dbReference type="Proteomes" id="UP000295518">
    <property type="component" value="Unassembled WGS sequence"/>
</dbReference>
<dbReference type="GO" id="GO:0005945">
    <property type="term" value="C:6-phosphofructokinase complex"/>
    <property type="evidence" value="ECO:0007669"/>
    <property type="project" value="TreeGrafter"/>
</dbReference>
<accession>A0A4R6IC24</accession>
<dbReference type="FunFam" id="3.40.50.460:FF:000002">
    <property type="entry name" value="ATP-dependent 6-phosphofructokinase"/>
    <property type="match status" value="1"/>
</dbReference>
<dbReference type="SUPFAM" id="SSF53784">
    <property type="entry name" value="Phosphofructokinase"/>
    <property type="match status" value="1"/>
</dbReference>
<evidence type="ECO:0000256" key="12">
    <source>
        <dbReference type="ARBA" id="ARBA00022840"/>
    </source>
</evidence>
<evidence type="ECO:0000256" key="11">
    <source>
        <dbReference type="ARBA" id="ARBA00022777"/>
    </source>
</evidence>
<dbReference type="AlphaFoldDB" id="A0A4R6IC24"/>
<dbReference type="GO" id="GO:0005524">
    <property type="term" value="F:ATP binding"/>
    <property type="evidence" value="ECO:0007669"/>
    <property type="project" value="UniProtKB-UniRule"/>
</dbReference>
<keyword evidence="6" id="KW-0963">Cytoplasm</keyword>
<dbReference type="EC" id="2.7.1.11" evidence="5 17"/>
<evidence type="ECO:0000256" key="9">
    <source>
        <dbReference type="ARBA" id="ARBA00022723"/>
    </source>
</evidence>
<dbReference type="GO" id="GO:0042802">
    <property type="term" value="F:identical protein binding"/>
    <property type="evidence" value="ECO:0007669"/>
    <property type="project" value="TreeGrafter"/>
</dbReference>
<evidence type="ECO:0000256" key="5">
    <source>
        <dbReference type="ARBA" id="ARBA00012055"/>
    </source>
</evidence>
<evidence type="ECO:0000256" key="7">
    <source>
        <dbReference type="ARBA" id="ARBA00022533"/>
    </source>
</evidence>
<keyword evidence="7" id="KW-0021">Allosteric enzyme</keyword>
<comment type="subcellular location">
    <subcellularLocation>
        <location evidence="3">Cytoplasm</location>
    </subcellularLocation>
</comment>
<dbReference type="Gene3D" id="3.40.50.460">
    <property type="entry name" value="Phosphofructokinase domain"/>
    <property type="match status" value="1"/>
</dbReference>
<sequence>MKSKINKIAIMASGGDAPGMNSAIRAAVLQARAKDIEPYLVIEGYKGLVEDNIVLASKYDVNDYINVSGTFIYSARYPQFKDIEVRKIAKSNLDKRGIDALLVIGGDGSYQGAQKLHELAVKTVALPGTIDNDITSSDTTIGYDTALNSIVSAIDNIRSTAKSHNSCFIVETMGHGASDLALYSGIATGAELIVSNDLILSEDEVINKVDEIMNVNKHRSMIIVVSEFIFESVQNLAKKIQEKTKVNTRAVVLGHIQRGGIPSARERIDATRMATNAINYLAQGQSGIAIGIINGKTTAIPILEALAFKPDNKEALKKRTLKYSLLNSQKTR</sequence>
<dbReference type="Gene3D" id="3.40.50.450">
    <property type="match status" value="1"/>
</dbReference>
<keyword evidence="20" id="KW-1185">Reference proteome</keyword>
<comment type="function">
    <text evidence="2">Catalyzes the phosphorylation of D-fructose 6-phosphate to fructose 1,6-bisphosphate by ATP, the first committing step of glycolysis.</text>
</comment>
<dbReference type="InterPro" id="IPR000023">
    <property type="entry name" value="Phosphofructokinase_dom"/>
</dbReference>
<dbReference type="InterPro" id="IPR012003">
    <property type="entry name" value="ATP_PFK_prok-type"/>
</dbReference>
<organism evidence="19 20">
    <name type="scientific">Mycoplasma testudineum</name>
    <dbReference type="NCBI Taxonomy" id="244584"/>
    <lineage>
        <taxon>Bacteria</taxon>
        <taxon>Bacillati</taxon>
        <taxon>Mycoplasmatota</taxon>
        <taxon>Mollicutes</taxon>
        <taxon>Mycoplasmataceae</taxon>
        <taxon>Mycoplasma</taxon>
    </lineage>
</organism>
<evidence type="ECO:0000256" key="2">
    <source>
        <dbReference type="ARBA" id="ARBA00002659"/>
    </source>
</evidence>
<evidence type="ECO:0000313" key="20">
    <source>
        <dbReference type="Proteomes" id="UP000295518"/>
    </source>
</evidence>
<dbReference type="PIRSF" id="PIRSF000532">
    <property type="entry name" value="ATP_PFK_prok"/>
    <property type="match status" value="1"/>
</dbReference>
<dbReference type="GO" id="GO:0046872">
    <property type="term" value="F:metal ion binding"/>
    <property type="evidence" value="ECO:0007669"/>
    <property type="project" value="UniProtKB-KW"/>
</dbReference>
<comment type="cofactor">
    <cofactor evidence="1">
        <name>Mg(2+)</name>
        <dbReference type="ChEBI" id="CHEBI:18420"/>
    </cofactor>
</comment>
<dbReference type="GO" id="GO:0016208">
    <property type="term" value="F:AMP binding"/>
    <property type="evidence" value="ECO:0007669"/>
    <property type="project" value="TreeGrafter"/>
</dbReference>
<dbReference type="EMBL" id="SNWN01000015">
    <property type="protein sequence ID" value="TDO19141.1"/>
    <property type="molecule type" value="Genomic_DNA"/>
</dbReference>
<dbReference type="PROSITE" id="PS00433">
    <property type="entry name" value="PHOSPHOFRUCTOKINASE"/>
    <property type="match status" value="1"/>
</dbReference>
<dbReference type="InterPro" id="IPR022953">
    <property type="entry name" value="ATP_PFK"/>
</dbReference>
<evidence type="ECO:0000256" key="17">
    <source>
        <dbReference type="NCBIfam" id="TIGR02482"/>
    </source>
</evidence>
<dbReference type="GO" id="GO:0061621">
    <property type="term" value="P:canonical glycolysis"/>
    <property type="evidence" value="ECO:0007669"/>
    <property type="project" value="TreeGrafter"/>
</dbReference>
<evidence type="ECO:0000256" key="16">
    <source>
        <dbReference type="ARBA" id="ARBA00048070"/>
    </source>
</evidence>
<keyword evidence="8" id="KW-0808">Transferase</keyword>
<dbReference type="GO" id="GO:0048029">
    <property type="term" value="F:monosaccharide binding"/>
    <property type="evidence" value="ECO:0007669"/>
    <property type="project" value="TreeGrafter"/>
</dbReference>
<evidence type="ECO:0000256" key="1">
    <source>
        <dbReference type="ARBA" id="ARBA00001946"/>
    </source>
</evidence>
<keyword evidence="9" id="KW-0479">Metal-binding</keyword>
<dbReference type="NCBIfam" id="TIGR02482">
    <property type="entry name" value="PFKA_ATP"/>
    <property type="match status" value="1"/>
</dbReference>
<evidence type="ECO:0000256" key="3">
    <source>
        <dbReference type="ARBA" id="ARBA00004496"/>
    </source>
</evidence>
<name>A0A4R6IC24_9MOLU</name>
<comment type="pathway">
    <text evidence="4">Carbohydrate degradation; glycolysis; D-glyceraldehyde 3-phosphate and glycerone phosphate from D-glucose: step 3/4.</text>
</comment>
<dbReference type="InterPro" id="IPR015912">
    <property type="entry name" value="Phosphofructokinase_CS"/>
</dbReference>
<dbReference type="PANTHER" id="PTHR13697:SF4">
    <property type="entry name" value="ATP-DEPENDENT 6-PHOSPHOFRUCTOKINASE"/>
    <property type="match status" value="1"/>
</dbReference>
<evidence type="ECO:0000259" key="18">
    <source>
        <dbReference type="Pfam" id="PF00365"/>
    </source>
</evidence>
<evidence type="ECO:0000256" key="8">
    <source>
        <dbReference type="ARBA" id="ARBA00022679"/>
    </source>
</evidence>
<evidence type="ECO:0000256" key="15">
    <source>
        <dbReference type="ARBA" id="ARBA00038478"/>
    </source>
</evidence>
<dbReference type="GO" id="GO:0030388">
    <property type="term" value="P:fructose 1,6-bisphosphate metabolic process"/>
    <property type="evidence" value="ECO:0007669"/>
    <property type="project" value="TreeGrafter"/>
</dbReference>
<dbReference type="RefSeq" id="WP_094254901.1">
    <property type="nucleotide sequence ID" value="NZ_NNCE01000007.1"/>
</dbReference>
<evidence type="ECO:0000256" key="14">
    <source>
        <dbReference type="ARBA" id="ARBA00023152"/>
    </source>
</evidence>
<keyword evidence="14" id="KW-0324">Glycolysis</keyword>
<comment type="similarity">
    <text evidence="15">Belongs to the phosphofructokinase type A (PFKA) family.</text>
</comment>
<keyword evidence="12" id="KW-0067">ATP-binding</keyword>
<evidence type="ECO:0000256" key="4">
    <source>
        <dbReference type="ARBA" id="ARBA00004679"/>
    </source>
</evidence>
<reference evidence="19 20" key="1">
    <citation type="submission" date="2019-03" db="EMBL/GenBank/DDBJ databases">
        <title>Genomic Encyclopedia of Archaeal and Bacterial Type Strains, Phase II (KMG-II): from individual species to whole genera.</title>
        <authorList>
            <person name="Goeker M."/>
        </authorList>
    </citation>
    <scope>NUCLEOTIDE SEQUENCE [LARGE SCALE GENOMIC DNA]</scope>
    <source>
        <strain evidence="19 20">ATCC 700618</strain>
    </source>
</reference>
<keyword evidence="13" id="KW-0460">Magnesium</keyword>
<keyword evidence="11 19" id="KW-0418">Kinase</keyword>
<dbReference type="GO" id="GO:0006002">
    <property type="term" value="P:fructose 6-phosphate metabolic process"/>
    <property type="evidence" value="ECO:0007669"/>
    <property type="project" value="UniProtKB-UniRule"/>
</dbReference>
<evidence type="ECO:0000256" key="13">
    <source>
        <dbReference type="ARBA" id="ARBA00022842"/>
    </source>
</evidence>